<evidence type="ECO:0000313" key="5">
    <source>
        <dbReference type="Proteomes" id="UP000596660"/>
    </source>
</evidence>
<keyword evidence="2" id="KW-0175">Coiled coil</keyword>
<dbReference type="AlphaFoldDB" id="A0A803LLM5"/>
<dbReference type="InterPro" id="IPR000467">
    <property type="entry name" value="G_patch_dom"/>
</dbReference>
<dbReference type="OMA" id="HMVHILE"/>
<evidence type="ECO:0000259" key="3">
    <source>
        <dbReference type="PROSITE" id="PS50174"/>
    </source>
</evidence>
<gene>
    <name evidence="4" type="primary">LOC110693676</name>
</gene>
<dbReference type="GO" id="GO:0000390">
    <property type="term" value="P:spliceosomal complex disassembly"/>
    <property type="evidence" value="ECO:0007669"/>
    <property type="project" value="InterPro"/>
</dbReference>
<dbReference type="RefSeq" id="XP_021726528.1">
    <property type="nucleotide sequence ID" value="XM_021870836.1"/>
</dbReference>
<dbReference type="EnsemblPlants" id="AUR62014872-RA">
    <property type="protein sequence ID" value="AUR62014872-RA:cds"/>
    <property type="gene ID" value="AUR62014872"/>
</dbReference>
<dbReference type="Gramene" id="AUR62014872-RA">
    <property type="protein sequence ID" value="AUR62014872-RA:cds"/>
    <property type="gene ID" value="AUR62014872"/>
</dbReference>
<dbReference type="InterPro" id="IPR022783">
    <property type="entry name" value="GCFC_dom"/>
</dbReference>
<dbReference type="Proteomes" id="UP000596660">
    <property type="component" value="Unplaced"/>
</dbReference>
<dbReference type="GeneID" id="110693676"/>
<protein>
    <recommendedName>
        <fullName evidence="3">G-patch domain-containing protein</fullName>
    </recommendedName>
</protein>
<feature type="coiled-coil region" evidence="2">
    <location>
        <begin position="208"/>
        <end position="249"/>
    </location>
</feature>
<dbReference type="GO" id="GO:0071008">
    <property type="term" value="C:U2-type post-mRNA release spliceosomal complex"/>
    <property type="evidence" value="ECO:0007669"/>
    <property type="project" value="TreeGrafter"/>
</dbReference>
<accession>A0A803LLM5</accession>
<dbReference type="Pfam" id="PF01585">
    <property type="entry name" value="G-patch"/>
    <property type="match status" value="1"/>
</dbReference>
<name>A0A803LLM5_CHEQI</name>
<feature type="domain" description="G-patch" evidence="3">
    <location>
        <begin position="107"/>
        <end position="152"/>
    </location>
</feature>
<dbReference type="SMR" id="A0A803LLM5"/>
<dbReference type="InterPro" id="IPR045211">
    <property type="entry name" value="TFP11/STIP/Ntr1"/>
</dbReference>
<sequence length="699" mass="81104">MDEYQKTEEFDMDNDFVDLDQFIENESFYRKPKRKFVQSNNDVLFDNSDSNNDDEDEIFFRKNIKKKSRRIGGLTDTLVRHMNPVNFASSYKDDLRENNVGGFEKYTKGIGMKLLQKMGYSGGGLGKNEQGIVAPIEAKLRPKLEGLGYNDHKRETEVLWKERGRVRVRADKVHQDIVVPAGKDSYDMPMQELQYNVGLVSDLMKLDVENVERKLMLEKQTVVSLQEEKGRLQKESADQKKEIDSMEEIIQVLDSIEEENVSGKLTSESVAESFRDLQRRFPEEYKLGNLSCIACSFAVPLLTRVFQGWEPLQNPWHGMDVIALWKGLLQGDGEDHDMSEDATAPYSQLVAEVVFPAVRIAGLNSWQARDPEPMLRFIELWEELLTPFVLQSLLDMIVMPKLSEAVNSWEPCRETIPIHVWMHPWLPLLSRKLETLHQAILVKFENALCDWHPSDMSAYTILSPWKTVFDSASWEKLIVRSILPKLKDVMQEFRVNPANQKLEQFNWVMTWASAIPIRYIVSLLENHFFGKWQQALHHWLCTSKDYKEIEQWYLGWKQLIPADVLATERVRRQLWLGLKMIYQSLGSEEVHPGVEENISPSRVPKQRQYAAQQHVTAFADSLPKNLKEVIEVYAQQQGLHFKPKPGRTHDDHQVYSFGIVSIIVDSFNQKIFARVQEKWSLVTLGQLVQMQNISTSRRR</sequence>
<dbReference type="GO" id="GO:0003676">
    <property type="term" value="F:nucleic acid binding"/>
    <property type="evidence" value="ECO:0007669"/>
    <property type="project" value="InterPro"/>
</dbReference>
<evidence type="ECO:0000256" key="1">
    <source>
        <dbReference type="ARBA" id="ARBA00010900"/>
    </source>
</evidence>
<evidence type="ECO:0000256" key="2">
    <source>
        <dbReference type="SAM" id="Coils"/>
    </source>
</evidence>
<dbReference type="SMART" id="SM00443">
    <property type="entry name" value="G_patch"/>
    <property type="match status" value="1"/>
</dbReference>
<dbReference type="KEGG" id="cqi:110693676"/>
<reference evidence="4" key="2">
    <citation type="submission" date="2021-03" db="UniProtKB">
        <authorList>
            <consortium name="EnsemblPlants"/>
        </authorList>
    </citation>
    <scope>IDENTIFICATION</scope>
</reference>
<dbReference type="PANTHER" id="PTHR23329">
    <property type="entry name" value="TUFTELIN-INTERACTING PROTEIN 11-RELATED"/>
    <property type="match status" value="1"/>
</dbReference>
<reference evidence="4" key="1">
    <citation type="journal article" date="2017" name="Nature">
        <title>The genome of Chenopodium quinoa.</title>
        <authorList>
            <person name="Jarvis D.E."/>
            <person name="Ho Y.S."/>
            <person name="Lightfoot D.J."/>
            <person name="Schmoeckel S.M."/>
            <person name="Li B."/>
            <person name="Borm T.J.A."/>
            <person name="Ohyanagi H."/>
            <person name="Mineta K."/>
            <person name="Michell C.T."/>
            <person name="Saber N."/>
            <person name="Kharbatia N.M."/>
            <person name="Rupper R.R."/>
            <person name="Sharp A.R."/>
            <person name="Dally N."/>
            <person name="Boughton B.A."/>
            <person name="Woo Y.H."/>
            <person name="Gao G."/>
            <person name="Schijlen E.G.W.M."/>
            <person name="Guo X."/>
            <person name="Momin A.A."/>
            <person name="Negrao S."/>
            <person name="Al-Babili S."/>
            <person name="Gehring C."/>
            <person name="Roessner U."/>
            <person name="Jung C."/>
            <person name="Murphy K."/>
            <person name="Arold S.T."/>
            <person name="Gojobori T."/>
            <person name="van der Linden C.G."/>
            <person name="van Loo E.N."/>
            <person name="Jellen E.N."/>
            <person name="Maughan P.J."/>
            <person name="Tester M."/>
        </authorList>
    </citation>
    <scope>NUCLEOTIDE SEQUENCE [LARGE SCALE GENOMIC DNA]</scope>
    <source>
        <strain evidence="4">cv. PI 614886</strain>
    </source>
</reference>
<dbReference type="PROSITE" id="PS50174">
    <property type="entry name" value="G_PATCH"/>
    <property type="match status" value="1"/>
</dbReference>
<dbReference type="Pfam" id="PF07842">
    <property type="entry name" value="GCFC"/>
    <property type="match status" value="1"/>
</dbReference>
<proteinExistence type="inferred from homology"/>
<dbReference type="PANTHER" id="PTHR23329:SF1">
    <property type="entry name" value="TUFTELIN-INTERACTING PROTEIN 11"/>
    <property type="match status" value="1"/>
</dbReference>
<dbReference type="OrthoDB" id="4822at2759"/>
<comment type="similarity">
    <text evidence="1">Belongs to the TFP11/STIP family.</text>
</comment>
<keyword evidence="5" id="KW-1185">Reference proteome</keyword>
<organism evidence="4 5">
    <name type="scientific">Chenopodium quinoa</name>
    <name type="common">Quinoa</name>
    <dbReference type="NCBI Taxonomy" id="63459"/>
    <lineage>
        <taxon>Eukaryota</taxon>
        <taxon>Viridiplantae</taxon>
        <taxon>Streptophyta</taxon>
        <taxon>Embryophyta</taxon>
        <taxon>Tracheophyta</taxon>
        <taxon>Spermatophyta</taxon>
        <taxon>Magnoliopsida</taxon>
        <taxon>eudicotyledons</taxon>
        <taxon>Gunneridae</taxon>
        <taxon>Pentapetalae</taxon>
        <taxon>Caryophyllales</taxon>
        <taxon>Chenopodiaceae</taxon>
        <taxon>Chenopodioideae</taxon>
        <taxon>Atripliceae</taxon>
        <taxon>Chenopodium</taxon>
    </lineage>
</organism>
<evidence type="ECO:0000313" key="4">
    <source>
        <dbReference type="EnsemblPlants" id="AUR62014872-RA:cds"/>
    </source>
</evidence>